<reference evidence="2 3" key="1">
    <citation type="submission" date="2018-02" db="EMBL/GenBank/DDBJ databases">
        <title>Comparative genomes isolates from brazilian mangrove.</title>
        <authorList>
            <person name="Araujo J.E."/>
            <person name="Taketani R.G."/>
            <person name="Silva M.C.P."/>
            <person name="Loureco M.V."/>
            <person name="Andreote F.D."/>
        </authorList>
    </citation>
    <scope>NUCLEOTIDE SEQUENCE [LARGE SCALE GENOMIC DNA]</scope>
    <source>
        <strain evidence="2 3">Hex-1 MGV</strain>
    </source>
</reference>
<gene>
    <name evidence="2" type="ORF">C5Y83_14055</name>
</gene>
<accession>A0A2S8FR25</accession>
<evidence type="ECO:0000256" key="1">
    <source>
        <dbReference type="SAM" id="MobiDB-lite"/>
    </source>
</evidence>
<organism evidence="2 3">
    <name type="scientific">Blastopirellula marina</name>
    <dbReference type="NCBI Taxonomy" id="124"/>
    <lineage>
        <taxon>Bacteria</taxon>
        <taxon>Pseudomonadati</taxon>
        <taxon>Planctomycetota</taxon>
        <taxon>Planctomycetia</taxon>
        <taxon>Pirellulales</taxon>
        <taxon>Pirellulaceae</taxon>
        <taxon>Blastopirellula</taxon>
    </lineage>
</organism>
<comment type="caution">
    <text evidence="2">The sequence shown here is derived from an EMBL/GenBank/DDBJ whole genome shotgun (WGS) entry which is preliminary data.</text>
</comment>
<dbReference type="EMBL" id="PUHY01000010">
    <property type="protein sequence ID" value="PQO34628.1"/>
    <property type="molecule type" value="Genomic_DNA"/>
</dbReference>
<feature type="region of interest" description="Disordered" evidence="1">
    <location>
        <begin position="1"/>
        <end position="30"/>
    </location>
</feature>
<protein>
    <submittedName>
        <fullName evidence="2">Uncharacterized protein</fullName>
    </submittedName>
</protein>
<dbReference type="AlphaFoldDB" id="A0A2S8FR25"/>
<evidence type="ECO:0000313" key="3">
    <source>
        <dbReference type="Proteomes" id="UP000238322"/>
    </source>
</evidence>
<evidence type="ECO:0000313" key="2">
    <source>
        <dbReference type="EMBL" id="PQO34628.1"/>
    </source>
</evidence>
<name>A0A2S8FR25_9BACT</name>
<dbReference type="Proteomes" id="UP000238322">
    <property type="component" value="Unassembled WGS sequence"/>
</dbReference>
<sequence>MADDAEAHQIAPKIGCEIPPPDPDSLPNLDRLPKKIGWEASEIGSTEVINQGILAQLGSFHLSEALLGKGEPSRVVSWHHRHWGDHGSERPI</sequence>
<proteinExistence type="predicted"/>